<dbReference type="NCBIfam" id="TIGR01439">
    <property type="entry name" value="lp_hng_hel_AbrB"/>
    <property type="match status" value="1"/>
</dbReference>
<dbReference type="STRING" id="728005.SAMN04488059_11669"/>
<dbReference type="Pfam" id="PF04014">
    <property type="entry name" value="MazE_antitoxin"/>
    <property type="match status" value="1"/>
</dbReference>
<dbReference type="GO" id="GO:0003677">
    <property type="term" value="F:DNA binding"/>
    <property type="evidence" value="ECO:0007669"/>
    <property type="project" value="UniProtKB-UniRule"/>
</dbReference>
<dbReference type="OrthoDB" id="9809003at2"/>
<evidence type="ECO:0000313" key="3">
    <source>
        <dbReference type="EMBL" id="KKC31001.1"/>
    </source>
</evidence>
<evidence type="ECO:0000259" key="2">
    <source>
        <dbReference type="PROSITE" id="PS51740"/>
    </source>
</evidence>
<keyword evidence="5" id="KW-1185">Reference proteome</keyword>
<dbReference type="InterPro" id="IPR037914">
    <property type="entry name" value="SpoVT-AbrB_sf"/>
</dbReference>
<reference evidence="3 5" key="1">
    <citation type="submission" date="2015-03" db="EMBL/GenBank/DDBJ databases">
        <authorList>
            <person name="Lepp D."/>
            <person name="Hassan Y.I."/>
            <person name="Li X.-Z."/>
            <person name="Zhou T."/>
        </authorList>
    </citation>
    <scope>NUCLEOTIDE SEQUENCE [LARGE SCALE GENOMIC DNA]</scope>
    <source>
        <strain evidence="3 5">Cr7-05</strain>
    </source>
</reference>
<dbReference type="Gene3D" id="2.10.260.10">
    <property type="match status" value="1"/>
</dbReference>
<dbReference type="Proteomes" id="UP000033519">
    <property type="component" value="Unassembled WGS sequence"/>
</dbReference>
<dbReference type="EMBL" id="FOMB01000016">
    <property type="protein sequence ID" value="SFC97889.1"/>
    <property type="molecule type" value="Genomic_DNA"/>
</dbReference>
<dbReference type="PROSITE" id="PS51740">
    <property type="entry name" value="SPOVT_ABRB"/>
    <property type="match status" value="1"/>
</dbReference>
<evidence type="ECO:0000313" key="4">
    <source>
        <dbReference type="EMBL" id="SFC97889.1"/>
    </source>
</evidence>
<dbReference type="SUPFAM" id="SSF89447">
    <property type="entry name" value="AbrB/MazE/MraZ-like"/>
    <property type="match status" value="1"/>
</dbReference>
<evidence type="ECO:0000313" key="5">
    <source>
        <dbReference type="Proteomes" id="UP000033519"/>
    </source>
</evidence>
<feature type="domain" description="SpoVT-AbrB" evidence="2">
    <location>
        <begin position="1"/>
        <end position="46"/>
    </location>
</feature>
<organism evidence="4 6">
    <name type="scientific">Devosia psychrophila</name>
    <dbReference type="NCBI Taxonomy" id="728005"/>
    <lineage>
        <taxon>Bacteria</taxon>
        <taxon>Pseudomonadati</taxon>
        <taxon>Pseudomonadota</taxon>
        <taxon>Alphaproteobacteria</taxon>
        <taxon>Hyphomicrobiales</taxon>
        <taxon>Devosiaceae</taxon>
        <taxon>Devosia</taxon>
    </lineage>
</organism>
<evidence type="ECO:0000256" key="1">
    <source>
        <dbReference type="PROSITE-ProRule" id="PRU01076"/>
    </source>
</evidence>
<dbReference type="Proteomes" id="UP000182258">
    <property type="component" value="Unassembled WGS sequence"/>
</dbReference>
<evidence type="ECO:0000313" key="6">
    <source>
        <dbReference type="Proteomes" id="UP000182258"/>
    </source>
</evidence>
<dbReference type="RefSeq" id="WP_046173124.1">
    <property type="nucleotide sequence ID" value="NZ_FOMB01000016.1"/>
</dbReference>
<name>A0A0F5PRH4_9HYPH</name>
<dbReference type="AlphaFoldDB" id="A0A0F5PRH4"/>
<reference evidence="4 6" key="2">
    <citation type="submission" date="2016-10" db="EMBL/GenBank/DDBJ databases">
        <authorList>
            <person name="de Groot N.N."/>
        </authorList>
    </citation>
    <scope>NUCLEOTIDE SEQUENCE [LARGE SCALE GENOMIC DNA]</scope>
    <source>
        <strain evidence="4 6">CGMCC 1.10210</strain>
    </source>
</reference>
<protein>
    <submittedName>
        <fullName evidence="4">Looped-hinge helix DNA binding domain-containing protein, AbrB family</fullName>
    </submittedName>
</protein>
<dbReference type="InterPro" id="IPR007159">
    <property type="entry name" value="SpoVT-AbrB_dom"/>
</dbReference>
<sequence>MSTATLTSKGQMTLPKDIRDELGLKPGDKIDILKEGDRYVLRPRNIRAGALYGILHRADDRKLTAEEEADAFAATLAADDERIRAGG</sequence>
<proteinExistence type="predicted"/>
<dbReference type="EMBL" id="LAPV01000238">
    <property type="protein sequence ID" value="KKC31001.1"/>
    <property type="molecule type" value="Genomic_DNA"/>
</dbReference>
<accession>A0A0F5PRH4</accession>
<keyword evidence="1" id="KW-0238">DNA-binding</keyword>
<dbReference type="SMART" id="SM00966">
    <property type="entry name" value="SpoVT_AbrB"/>
    <property type="match status" value="1"/>
</dbReference>
<gene>
    <name evidence="4" type="ORF">SAMN04488059_11669</name>
    <name evidence="3" type="ORF">WH91_21920</name>
</gene>
<dbReference type="PATRIC" id="fig|728005.3.peg.2856"/>